<keyword evidence="4" id="KW-0539">Nucleus</keyword>
<feature type="signal peptide" evidence="6">
    <location>
        <begin position="1"/>
        <end position="22"/>
    </location>
</feature>
<name>A0ABD3SS86_9STRA</name>
<feature type="chain" id="PRO_5044818299" description="CDAN1-interacting nuclease 1" evidence="6">
    <location>
        <begin position="23"/>
        <end position="357"/>
    </location>
</feature>
<proteinExistence type="predicted"/>
<evidence type="ECO:0000256" key="5">
    <source>
        <dbReference type="ARBA" id="ARBA00023480"/>
    </source>
</evidence>
<dbReference type="AlphaFoldDB" id="A0ABD3SS86"/>
<keyword evidence="3" id="KW-0963">Cytoplasm</keyword>
<dbReference type="GO" id="GO:0005634">
    <property type="term" value="C:nucleus"/>
    <property type="evidence" value="ECO:0007669"/>
    <property type="project" value="UniProtKB-SubCell"/>
</dbReference>
<evidence type="ECO:0000256" key="6">
    <source>
        <dbReference type="SAM" id="SignalP"/>
    </source>
</evidence>
<keyword evidence="8" id="KW-1185">Reference proteome</keyword>
<sequence>MAAAYWKGILLACLSVPTITNGYTNPPDPIPSGLFDDGVYRPTPGADGGRGRTIHWSRAYPVPIQREVRLLMSGALLRRGEFGPLCGIRAVEVELECAELGMDFDQASSIRRQLMICKVLKCGAHRLRDESTMRRIRMDFEVRQRPILDISQAYDLPPVSILRALLAPRVLSAHPEFTGLDGKSPAAGRIVRSIINGDDSTREYLSEWEVNELKIARGHDVVGYNDAHADEAAGEWERTIYDFLDGCGVRYITEDALKFHGCDERGTPDCLLVDDLYIHGRRVRWIEFKSFYASGLKQNSYFTKKAVGRQVEKYGRAFGKDGAVILKHGFSSEVSRKYPSTLFLDGGSLISKNLFNL</sequence>
<evidence type="ECO:0000256" key="3">
    <source>
        <dbReference type="ARBA" id="ARBA00022490"/>
    </source>
</evidence>
<dbReference type="PANTHER" id="PTHR31661:SF1">
    <property type="entry name" value="CDAN1-INTERACTING NUCLEASE 1"/>
    <property type="match status" value="1"/>
</dbReference>
<evidence type="ECO:0000256" key="4">
    <source>
        <dbReference type="ARBA" id="ARBA00023242"/>
    </source>
</evidence>
<comment type="caution">
    <text evidence="7">The sequence shown here is derived from an EMBL/GenBank/DDBJ whole genome shotgun (WGS) entry which is preliminary data.</text>
</comment>
<comment type="subcellular location">
    <subcellularLocation>
        <location evidence="2">Cytoplasm</location>
    </subcellularLocation>
    <subcellularLocation>
        <location evidence="1">Nucleus</location>
    </subcellularLocation>
</comment>
<protein>
    <recommendedName>
        <fullName evidence="5">CDAN1-interacting nuclease 1</fullName>
    </recommendedName>
</protein>
<dbReference type="GO" id="GO:0005737">
    <property type="term" value="C:cytoplasm"/>
    <property type="evidence" value="ECO:0007669"/>
    <property type="project" value="UniProtKB-SubCell"/>
</dbReference>
<evidence type="ECO:0000256" key="1">
    <source>
        <dbReference type="ARBA" id="ARBA00004123"/>
    </source>
</evidence>
<evidence type="ECO:0000256" key="2">
    <source>
        <dbReference type="ARBA" id="ARBA00004496"/>
    </source>
</evidence>
<evidence type="ECO:0000313" key="8">
    <source>
        <dbReference type="Proteomes" id="UP001530377"/>
    </source>
</evidence>
<dbReference type="InterPro" id="IPR029404">
    <property type="entry name" value="CDIN1"/>
</dbReference>
<organism evidence="7 8">
    <name type="scientific">Cyclostephanos tholiformis</name>
    <dbReference type="NCBI Taxonomy" id="382380"/>
    <lineage>
        <taxon>Eukaryota</taxon>
        <taxon>Sar</taxon>
        <taxon>Stramenopiles</taxon>
        <taxon>Ochrophyta</taxon>
        <taxon>Bacillariophyta</taxon>
        <taxon>Coscinodiscophyceae</taxon>
        <taxon>Thalassiosirophycidae</taxon>
        <taxon>Stephanodiscales</taxon>
        <taxon>Stephanodiscaceae</taxon>
        <taxon>Cyclostephanos</taxon>
    </lineage>
</organism>
<accession>A0ABD3SS86</accession>
<dbReference type="EMBL" id="JALLPB020000007">
    <property type="protein sequence ID" value="KAL3827216.1"/>
    <property type="molecule type" value="Genomic_DNA"/>
</dbReference>
<evidence type="ECO:0000313" key="7">
    <source>
        <dbReference type="EMBL" id="KAL3827216.1"/>
    </source>
</evidence>
<dbReference type="PANTHER" id="PTHR31661">
    <property type="entry name" value="SIMILAR TO CDNA SEQUENCE BC052040"/>
    <property type="match status" value="1"/>
</dbReference>
<dbReference type="Pfam" id="PF14811">
    <property type="entry name" value="TPD"/>
    <property type="match status" value="1"/>
</dbReference>
<keyword evidence="6" id="KW-0732">Signal</keyword>
<reference evidence="7 8" key="1">
    <citation type="submission" date="2024-10" db="EMBL/GenBank/DDBJ databases">
        <title>Updated reference genomes for cyclostephanoid diatoms.</title>
        <authorList>
            <person name="Roberts W.R."/>
            <person name="Alverson A.J."/>
        </authorList>
    </citation>
    <scope>NUCLEOTIDE SEQUENCE [LARGE SCALE GENOMIC DNA]</scope>
    <source>
        <strain evidence="7 8">AJA228-03</strain>
    </source>
</reference>
<dbReference type="Proteomes" id="UP001530377">
    <property type="component" value="Unassembled WGS sequence"/>
</dbReference>
<gene>
    <name evidence="7" type="ORF">ACHAXA_006771</name>
</gene>